<dbReference type="PANTHER" id="PTHR12697:SF5">
    <property type="entry name" value="DEOXYHYPUSINE HYDROXYLASE"/>
    <property type="match status" value="1"/>
</dbReference>
<dbReference type="InterPro" id="IPR011989">
    <property type="entry name" value="ARM-like"/>
</dbReference>
<dbReference type="SMART" id="SM00567">
    <property type="entry name" value="EZ_HEAT"/>
    <property type="match status" value="6"/>
</dbReference>
<dbReference type="EMBL" id="CP035495">
    <property type="protein sequence ID" value="QAY62993.1"/>
    <property type="molecule type" value="Genomic_DNA"/>
</dbReference>
<accession>A0A4P6EML2</accession>
<proteinExistence type="predicted"/>
<protein>
    <submittedName>
        <fullName evidence="1">HEAT repeat domain-containing protein</fullName>
    </submittedName>
</protein>
<dbReference type="OrthoDB" id="9134742at2"/>
<keyword evidence="2" id="KW-1185">Reference proteome</keyword>
<dbReference type="GO" id="GO:0016491">
    <property type="term" value="F:oxidoreductase activity"/>
    <property type="evidence" value="ECO:0007669"/>
    <property type="project" value="TreeGrafter"/>
</dbReference>
<dbReference type="KEGG" id="xyl:ET495_06765"/>
<dbReference type="AlphaFoldDB" id="A0A4P6EML2"/>
<dbReference type="PANTHER" id="PTHR12697">
    <property type="entry name" value="PBS LYASE HEAT-LIKE PROTEIN"/>
    <property type="match status" value="1"/>
</dbReference>
<dbReference type="SUPFAM" id="SSF48371">
    <property type="entry name" value="ARM repeat"/>
    <property type="match status" value="1"/>
</dbReference>
<name>A0A4P6EML2_9MICO</name>
<reference evidence="1 2" key="1">
    <citation type="submission" date="2019-01" db="EMBL/GenBank/DDBJ databases">
        <title>Genome sequencing of strain 2JSPR-7.</title>
        <authorList>
            <person name="Heo J."/>
            <person name="Kim S.-J."/>
            <person name="Kim J.-S."/>
            <person name="Hong S.-B."/>
            <person name="Kwon S.-W."/>
        </authorList>
    </citation>
    <scope>NUCLEOTIDE SEQUENCE [LARGE SCALE GENOMIC DNA]</scope>
    <source>
        <strain evidence="1 2">2JSPR-7</strain>
    </source>
</reference>
<dbReference type="InterPro" id="IPR016024">
    <property type="entry name" value="ARM-type_fold"/>
</dbReference>
<dbReference type="InterPro" id="IPR004155">
    <property type="entry name" value="PBS_lyase_HEAT"/>
</dbReference>
<evidence type="ECO:0000313" key="2">
    <source>
        <dbReference type="Proteomes" id="UP000291758"/>
    </source>
</evidence>
<dbReference type="Pfam" id="PF13646">
    <property type="entry name" value="HEAT_2"/>
    <property type="match status" value="2"/>
</dbReference>
<dbReference type="RefSeq" id="WP_129203669.1">
    <property type="nucleotide sequence ID" value="NZ_CP035495.1"/>
</dbReference>
<dbReference type="Gene3D" id="1.25.10.10">
    <property type="entry name" value="Leucine-rich Repeat Variant"/>
    <property type="match status" value="3"/>
</dbReference>
<evidence type="ECO:0000313" key="1">
    <source>
        <dbReference type="EMBL" id="QAY62993.1"/>
    </source>
</evidence>
<gene>
    <name evidence="1" type="ORF">ET495_06765</name>
</gene>
<organism evidence="1 2">
    <name type="scientific">Xylanimonas allomyrinae</name>
    <dbReference type="NCBI Taxonomy" id="2509459"/>
    <lineage>
        <taxon>Bacteria</taxon>
        <taxon>Bacillati</taxon>
        <taxon>Actinomycetota</taxon>
        <taxon>Actinomycetes</taxon>
        <taxon>Micrococcales</taxon>
        <taxon>Promicromonosporaceae</taxon>
        <taxon>Xylanimonas</taxon>
    </lineage>
</organism>
<sequence length="266" mass="27815">MNLTQSLVTAPVARKGVAQLDEALDRLAHADRDARQAAALNVGEIADPAAAPGLVARLWSEPDPFVRETLSWAITRVAAAATPLLLEALTSARAATLDRALHVLSKIADPATVDAMIPLADDADPHVAAKARWALARIGDPRAIPAFVAHLGVGDDTTRNGVTRDLASFAARAVPALVDALTSDKTHVRSHAAEALCFMGPGAEGATDVLSGALDDPDGEVRVSAAMALFDLRTPRAHAALTRRTKTADRRVRAIADRAARRPGGP</sequence>
<dbReference type="Proteomes" id="UP000291758">
    <property type="component" value="Chromosome"/>
</dbReference>